<feature type="compositionally biased region" description="Low complexity" evidence="1">
    <location>
        <begin position="115"/>
        <end position="134"/>
    </location>
</feature>
<dbReference type="InterPro" id="IPR036457">
    <property type="entry name" value="PPM-type-like_dom_sf"/>
</dbReference>
<protein>
    <recommendedName>
        <fullName evidence="2">PPM-type phosphatase domain-containing protein</fullName>
    </recommendedName>
</protein>
<feature type="compositionally biased region" description="Basic and acidic residues" evidence="1">
    <location>
        <begin position="669"/>
        <end position="685"/>
    </location>
</feature>
<comment type="caution">
    <text evidence="3">The sequence shown here is derived from an EMBL/GenBank/DDBJ whole genome shotgun (WGS) entry which is preliminary data.</text>
</comment>
<feature type="compositionally biased region" description="Low complexity" evidence="1">
    <location>
        <begin position="190"/>
        <end position="204"/>
    </location>
</feature>
<dbReference type="EMBL" id="JALLBG020000312">
    <property type="protein sequence ID" value="KAL3756294.1"/>
    <property type="molecule type" value="Genomic_DNA"/>
</dbReference>
<evidence type="ECO:0000313" key="3">
    <source>
        <dbReference type="EMBL" id="KAL3756294.1"/>
    </source>
</evidence>
<feature type="region of interest" description="Disordered" evidence="1">
    <location>
        <begin position="488"/>
        <end position="543"/>
    </location>
</feature>
<feature type="compositionally biased region" description="Polar residues" evidence="1">
    <location>
        <begin position="155"/>
        <end position="165"/>
    </location>
</feature>
<name>A0ABD3LX47_9STRA</name>
<feature type="compositionally biased region" description="Polar residues" evidence="1">
    <location>
        <begin position="1355"/>
        <end position="1383"/>
    </location>
</feature>
<dbReference type="Gene3D" id="3.60.40.10">
    <property type="entry name" value="PPM-type phosphatase domain"/>
    <property type="match status" value="2"/>
</dbReference>
<dbReference type="PROSITE" id="PS51746">
    <property type="entry name" value="PPM_2"/>
    <property type="match status" value="1"/>
</dbReference>
<sequence length="1496" mass="160990">MAGQVDSNTNSDTATSACNNELLMATMPTATASASTSTTDEITTTTTTCSSGDNNQSSSLPEHLKSHSSNDTAKEMELKCCDSMSGSGASDADGTTELSTSTAATTGNFAPATAASAAATMPTPPTSTSITASSDNKPIIDTGHQSKMPARNRSMKSNTPVSQHYKSPHLPPSPSNPPVSTKPCIVSRTSSLGFKSISSGASSSKQHAYFASSEEESEAELDEKDSHSSRASNKNYVPKLSSPPTMSKGSSLRGSKKLTEIASMSHHSQQQEELHAALLHNSRIGSGQQKRMCSSEDSGSEIAPIYKSALPNHGALLLPVPPPPQTVTVALGKDNNSVGHTTITPSASGGVHTKCHSPSSAPKHPYTVTSTSSPVRKRKRCNKKDRCHRHKHLPRGLPVFKDPRSCMWTSTHDANAPSEDRYSSLVNVLLRPPKTPRKCSSSSGSMRSGSEVVVGGGSKLLESNAGKTDNETHNEKQHAAEMMMAGEAGAKAHAGSHDVESNERSVQEQVGAPATGGGDGKNHHSSYNNANDSDDDDEDDDDENTSLIRLSLWSVIDGHGGGCVATYAAEVLLPHIAASVARALKSEIVDRGVCNVNGQLRDANALDLDGLIRSSDRSKHVGKVRHRQREAGIDAVNPNSIHYRSPYEDSESGNDEQDHFDGDEEEETRSDHLQSDVDVGMRSESESEAPGNSNKWTHGESVSSVKTSLKTAISPNTQHAPMGTHSPAEVAAITRAITDSFLSVDEGWINSIDPVTTHQTSCVSNGRWNAGACALIVFIVQRLDWCRFSRADHEIHHRERGVDGFDDTSHNRDAARRRKLDYAGKSKSVSSLSTLSSTSSITTEANITENMLVEESEITETEDDDDVSDIFGQRRLSRKKGTGHHLHGIDSPHHQEGNFIATPAGCKCHYYRPHDAMLYTAHVGDCRAVMLGSAPPRTIKVPPEGDSNLSLDHTDTSEDESSSESVADEISSSEHDSDSSGDDDDHFMRHGATGAGSLVNHALGYVRKRRRREDKKVIDQPFIPLPPLNRRDSSSEESAIESDDSASTTSQDDVLPVGTKVRGVISEPRGGGVVTIFNDLSEEEKFLETEDEDEIKEIRSVRSGSPTQMDRLPSPSPTQLVADPVHPPPLPLSMQMRPIDLTTDHSAYNPAEVTAVLRRCNNAPKAISAASSGGIKRVAGSLAVTRALGDAYLKTPRLSFFPYKRHAPYITARPEVNCRILTKGADRILTLASDGVWERASGDDVLRWVRNYYNSRIAGVKEQHLLSMYDMEDEDHDVVYGEASRRNRLLTEKALQSTGISTNTVAAFGIGCASSGEINSEVNGIAVQETAARLTTLTSVDDNIGKKPGDHESAASASGNDTIADSDATTTFNPMATSNSLDESITPAKMSSKRKHPDRNTFDDSVSSRSGSTASSQGRVVATSMASMRRHYYSSSRSPYSLPTVSDVIVHKVLNKVRKTRNISSLRMLMSLPKGRARRSKHDDITATVVDLDYFI</sequence>
<feature type="region of interest" description="Disordered" evidence="1">
    <location>
        <begin position="432"/>
        <end position="453"/>
    </location>
</feature>
<dbReference type="SMART" id="SM00332">
    <property type="entry name" value="PP2Cc"/>
    <property type="match status" value="1"/>
</dbReference>
<feature type="region of interest" description="Disordered" evidence="1">
    <location>
        <begin position="618"/>
        <end position="703"/>
    </location>
</feature>
<feature type="compositionally biased region" description="Basic and acidic residues" evidence="1">
    <location>
        <begin position="1343"/>
        <end position="1353"/>
    </location>
</feature>
<feature type="compositionally biased region" description="Polar residues" evidence="1">
    <location>
        <begin position="690"/>
        <end position="703"/>
    </location>
</feature>
<feature type="region of interest" description="Disordered" evidence="1">
    <location>
        <begin position="115"/>
        <end position="254"/>
    </location>
</feature>
<dbReference type="SUPFAM" id="SSF81606">
    <property type="entry name" value="PP2C-like"/>
    <property type="match status" value="1"/>
</dbReference>
<feature type="compositionally biased region" description="Low complexity" evidence="1">
    <location>
        <begin position="25"/>
        <end position="51"/>
    </location>
</feature>
<dbReference type="Pfam" id="PF00481">
    <property type="entry name" value="PP2C"/>
    <property type="match status" value="1"/>
</dbReference>
<feature type="compositionally biased region" description="Acidic residues" evidence="1">
    <location>
        <begin position="213"/>
        <end position="223"/>
    </location>
</feature>
<gene>
    <name evidence="3" type="ORF">ACHAWU_007245</name>
</gene>
<accession>A0ABD3LX47</accession>
<feature type="region of interest" description="Disordered" evidence="1">
    <location>
        <begin position="1017"/>
        <end position="1055"/>
    </location>
</feature>
<keyword evidence="4" id="KW-1185">Reference proteome</keyword>
<feature type="region of interest" description="Disordered" evidence="1">
    <location>
        <begin position="936"/>
        <end position="993"/>
    </location>
</feature>
<feature type="region of interest" description="Disordered" evidence="1">
    <location>
        <begin position="1340"/>
        <end position="1420"/>
    </location>
</feature>
<feature type="compositionally biased region" description="Low complexity" evidence="1">
    <location>
        <begin position="1405"/>
        <end position="1416"/>
    </location>
</feature>
<feature type="compositionally biased region" description="Basic and acidic residues" evidence="1">
    <location>
        <begin position="495"/>
        <end position="506"/>
    </location>
</feature>
<dbReference type="PANTHER" id="PTHR13832">
    <property type="entry name" value="PROTEIN PHOSPHATASE 2C"/>
    <property type="match status" value="1"/>
</dbReference>
<evidence type="ECO:0000313" key="4">
    <source>
        <dbReference type="Proteomes" id="UP001530293"/>
    </source>
</evidence>
<dbReference type="InterPro" id="IPR001932">
    <property type="entry name" value="PPM-type_phosphatase-like_dom"/>
</dbReference>
<feature type="compositionally biased region" description="Polar residues" evidence="1">
    <location>
        <begin position="1"/>
        <end position="19"/>
    </location>
</feature>
<feature type="region of interest" description="Disordered" evidence="1">
    <location>
        <begin position="1"/>
        <end position="73"/>
    </location>
</feature>
<evidence type="ECO:0000259" key="2">
    <source>
        <dbReference type="PROSITE" id="PS51746"/>
    </source>
</evidence>
<feature type="region of interest" description="Disordered" evidence="1">
    <location>
        <begin position="343"/>
        <end position="388"/>
    </location>
</feature>
<organism evidence="3 4">
    <name type="scientific">Discostella pseudostelligera</name>
    <dbReference type="NCBI Taxonomy" id="259834"/>
    <lineage>
        <taxon>Eukaryota</taxon>
        <taxon>Sar</taxon>
        <taxon>Stramenopiles</taxon>
        <taxon>Ochrophyta</taxon>
        <taxon>Bacillariophyta</taxon>
        <taxon>Coscinodiscophyceae</taxon>
        <taxon>Thalassiosirophycidae</taxon>
        <taxon>Stephanodiscales</taxon>
        <taxon>Stephanodiscaceae</taxon>
        <taxon>Discostella</taxon>
    </lineage>
</organism>
<feature type="domain" description="PPM-type phosphatase" evidence="2">
    <location>
        <begin position="522"/>
        <end position="1492"/>
    </location>
</feature>
<dbReference type="PANTHER" id="PTHR13832:SF827">
    <property type="entry name" value="PROTEIN PHOSPHATASE 1L"/>
    <property type="match status" value="1"/>
</dbReference>
<proteinExistence type="predicted"/>
<dbReference type="Proteomes" id="UP001530293">
    <property type="component" value="Unassembled WGS sequence"/>
</dbReference>
<evidence type="ECO:0000256" key="1">
    <source>
        <dbReference type="SAM" id="MobiDB-lite"/>
    </source>
</evidence>
<reference evidence="3 4" key="1">
    <citation type="submission" date="2024-10" db="EMBL/GenBank/DDBJ databases">
        <title>Updated reference genomes for cyclostephanoid diatoms.</title>
        <authorList>
            <person name="Roberts W.R."/>
            <person name="Alverson A.J."/>
        </authorList>
    </citation>
    <scope>NUCLEOTIDE SEQUENCE [LARGE SCALE GENOMIC DNA]</scope>
    <source>
        <strain evidence="3 4">AJA232-27</strain>
    </source>
</reference>
<dbReference type="InterPro" id="IPR015655">
    <property type="entry name" value="PP2C"/>
</dbReference>
<feature type="compositionally biased region" description="Acidic residues" evidence="1">
    <location>
        <begin position="532"/>
        <end position="543"/>
    </location>
</feature>
<feature type="compositionally biased region" description="Basic residues" evidence="1">
    <location>
        <begin position="375"/>
        <end position="388"/>
    </location>
</feature>
<feature type="compositionally biased region" description="Low complexity" evidence="1">
    <location>
        <begin position="440"/>
        <end position="453"/>
    </location>
</feature>